<dbReference type="InterPro" id="IPR015947">
    <property type="entry name" value="PUA-like_sf"/>
</dbReference>
<name>A0A1E3RZ75_9MYCO</name>
<comment type="caution">
    <text evidence="1">The sequence shown here is derived from an EMBL/GenBank/DDBJ whole genome shotgun (WGS) entry which is preliminary data.</text>
</comment>
<dbReference type="EMBL" id="MIGZ01000024">
    <property type="protein sequence ID" value="ODQ95148.1"/>
    <property type="molecule type" value="Genomic_DNA"/>
</dbReference>
<reference evidence="2" key="1">
    <citation type="submission" date="2016-09" db="EMBL/GenBank/DDBJ databases">
        <authorList>
            <person name="Greninger A.L."/>
            <person name="Jerome K.R."/>
            <person name="Mcnair B."/>
            <person name="Wallis C."/>
            <person name="Fang F."/>
        </authorList>
    </citation>
    <scope>NUCLEOTIDE SEQUENCE [LARGE SCALE GENOMIC DNA]</scope>
    <source>
        <strain evidence="2">M7</strain>
    </source>
</reference>
<evidence type="ECO:0000313" key="1">
    <source>
        <dbReference type="EMBL" id="ODQ95148.1"/>
    </source>
</evidence>
<gene>
    <name evidence="1" type="ORF">BHQ17_06210</name>
</gene>
<proteinExistence type="predicted"/>
<accession>A0A1E3RZ75</accession>
<keyword evidence="2" id="KW-1185">Reference proteome</keyword>
<organism evidence="1 2">
    <name type="scientific">Mycolicibacterium holsaticum</name>
    <dbReference type="NCBI Taxonomy" id="152142"/>
    <lineage>
        <taxon>Bacteria</taxon>
        <taxon>Bacillati</taxon>
        <taxon>Actinomycetota</taxon>
        <taxon>Actinomycetes</taxon>
        <taxon>Mycobacteriales</taxon>
        <taxon>Mycobacteriaceae</taxon>
        <taxon>Mycolicibacterium</taxon>
    </lineage>
</organism>
<dbReference type="SUPFAM" id="SSF88697">
    <property type="entry name" value="PUA domain-like"/>
    <property type="match status" value="1"/>
</dbReference>
<dbReference type="OrthoDB" id="359066at2"/>
<dbReference type="Proteomes" id="UP000094243">
    <property type="component" value="Unassembled WGS sequence"/>
</dbReference>
<dbReference type="AlphaFoldDB" id="A0A1E3RZ75"/>
<evidence type="ECO:0000313" key="2">
    <source>
        <dbReference type="Proteomes" id="UP000094243"/>
    </source>
</evidence>
<sequence length="265" mass="29182">MTAMIAAPQIALPHDDRAPLHFDHAATFRQIAHDLDAAEFFDHSWDSTATTERQSWAASALFAVRLAGRSDTLRGLHRHGGGTAHLRCSCRDTPGSGIQQVLCDYLQAPSDPLAVPGHTMGLTLRRPWASMLMVPEEAGGKNVENRTDTTEYRGPVLIYSGARLDLAGVEMGTRKGLRSMDFHAAQQGWLGAAVLVDVHRAHGCCSPWGNTRKTQQLYHWVFESPARLARRPWRDGARGFVGLQPVSWSALVNPKVYREAQGGRQ</sequence>
<dbReference type="Gene3D" id="2.30.130.30">
    <property type="entry name" value="Hypothetical protein"/>
    <property type="match status" value="1"/>
</dbReference>
<protein>
    <submittedName>
        <fullName evidence="1">Uncharacterized protein</fullName>
    </submittedName>
</protein>
<dbReference type="RefSeq" id="WP_069404352.1">
    <property type="nucleotide sequence ID" value="NZ_MIGZ01000024.1"/>
</dbReference>